<dbReference type="PROSITE" id="PS00135">
    <property type="entry name" value="TRYPSIN_SER"/>
    <property type="match status" value="1"/>
</dbReference>
<reference evidence="6 7" key="1">
    <citation type="submission" date="2020-08" db="EMBL/GenBank/DDBJ databases">
        <title>The Agave Microbiome: Exploring the role of microbial communities in plant adaptations to desert environments.</title>
        <authorList>
            <person name="Partida-Martinez L.P."/>
        </authorList>
    </citation>
    <scope>NUCLEOTIDE SEQUENCE [LARGE SCALE GENOMIC DNA]</scope>
    <source>
        <strain evidence="6 7">AT3.9</strain>
    </source>
</reference>
<evidence type="ECO:0000256" key="4">
    <source>
        <dbReference type="SAM" id="SignalP"/>
    </source>
</evidence>
<dbReference type="InterPro" id="IPR033116">
    <property type="entry name" value="TRYPSIN_SER"/>
</dbReference>
<evidence type="ECO:0000313" key="7">
    <source>
        <dbReference type="Proteomes" id="UP000532010"/>
    </source>
</evidence>
<evidence type="ECO:0000256" key="1">
    <source>
        <dbReference type="ARBA" id="ARBA00007664"/>
    </source>
</evidence>
<dbReference type="Pfam" id="PF00089">
    <property type="entry name" value="Trypsin"/>
    <property type="match status" value="1"/>
</dbReference>
<dbReference type="InterPro" id="IPR001314">
    <property type="entry name" value="Peptidase_S1A"/>
</dbReference>
<keyword evidence="2" id="KW-1015">Disulfide bond</keyword>
<dbReference type="GO" id="GO:0006508">
    <property type="term" value="P:proteolysis"/>
    <property type="evidence" value="ECO:0007669"/>
    <property type="project" value="UniProtKB-KW"/>
</dbReference>
<dbReference type="SUPFAM" id="SSF50494">
    <property type="entry name" value="Trypsin-like serine proteases"/>
    <property type="match status" value="1"/>
</dbReference>
<keyword evidence="4" id="KW-0732">Signal</keyword>
<dbReference type="Proteomes" id="UP000532010">
    <property type="component" value="Unassembled WGS sequence"/>
</dbReference>
<organism evidence="6 7">
    <name type="scientific">Microvirga lupini</name>
    <dbReference type="NCBI Taxonomy" id="420324"/>
    <lineage>
        <taxon>Bacteria</taxon>
        <taxon>Pseudomonadati</taxon>
        <taxon>Pseudomonadota</taxon>
        <taxon>Alphaproteobacteria</taxon>
        <taxon>Hyphomicrobiales</taxon>
        <taxon>Methylobacteriaceae</taxon>
        <taxon>Microvirga</taxon>
    </lineage>
</organism>
<evidence type="ECO:0000259" key="5">
    <source>
        <dbReference type="PROSITE" id="PS50240"/>
    </source>
</evidence>
<dbReference type="RefSeq" id="WP_183448973.1">
    <property type="nucleotide sequence ID" value="NZ_JACHWB010000002.1"/>
</dbReference>
<feature type="signal peptide" evidence="4">
    <location>
        <begin position="1"/>
        <end position="21"/>
    </location>
</feature>
<keyword evidence="7" id="KW-1185">Reference proteome</keyword>
<comment type="caution">
    <text evidence="6">The sequence shown here is derived from an EMBL/GenBank/DDBJ whole genome shotgun (WGS) entry which is preliminary data.</text>
</comment>
<keyword evidence="3" id="KW-0720">Serine protease</keyword>
<dbReference type="InterPro" id="IPR001254">
    <property type="entry name" value="Trypsin_dom"/>
</dbReference>
<gene>
    <name evidence="6" type="ORF">FHR70_001643</name>
</gene>
<dbReference type="InterPro" id="IPR009003">
    <property type="entry name" value="Peptidase_S1_PA"/>
</dbReference>
<keyword evidence="3" id="KW-0378">Hydrolase</keyword>
<dbReference type="PROSITE" id="PS50240">
    <property type="entry name" value="TRYPSIN_DOM"/>
    <property type="match status" value="1"/>
</dbReference>
<evidence type="ECO:0000256" key="2">
    <source>
        <dbReference type="ARBA" id="ARBA00023157"/>
    </source>
</evidence>
<dbReference type="SMART" id="SM00020">
    <property type="entry name" value="Tryp_SPc"/>
    <property type="match status" value="1"/>
</dbReference>
<dbReference type="PANTHER" id="PTHR24276">
    <property type="entry name" value="POLYSERASE-RELATED"/>
    <property type="match status" value="1"/>
</dbReference>
<comment type="similarity">
    <text evidence="1">Belongs to the peptidase S1 family.</text>
</comment>
<dbReference type="EMBL" id="JACHWB010000002">
    <property type="protein sequence ID" value="MBB3018589.1"/>
    <property type="molecule type" value="Genomic_DNA"/>
</dbReference>
<dbReference type="InterPro" id="IPR018114">
    <property type="entry name" value="TRYPSIN_HIS"/>
</dbReference>
<accession>A0A7W4YWW1</accession>
<feature type="domain" description="Peptidase S1" evidence="5">
    <location>
        <begin position="22"/>
        <end position="253"/>
    </location>
</feature>
<dbReference type="AlphaFoldDB" id="A0A7W4YWW1"/>
<name>A0A7W4YWW1_9HYPH</name>
<dbReference type="Gene3D" id="2.40.10.10">
    <property type="entry name" value="Trypsin-like serine proteases"/>
    <property type="match status" value="1"/>
</dbReference>
<evidence type="ECO:0000256" key="3">
    <source>
        <dbReference type="RuleBase" id="RU363034"/>
    </source>
</evidence>
<dbReference type="PROSITE" id="PS00134">
    <property type="entry name" value="TRYPSIN_HIS"/>
    <property type="match status" value="1"/>
</dbReference>
<dbReference type="InterPro" id="IPR043504">
    <property type="entry name" value="Peptidase_S1_PA_chymotrypsin"/>
</dbReference>
<feature type="chain" id="PRO_5031105894" description="Peptidase S1 domain-containing protein" evidence="4">
    <location>
        <begin position="22"/>
        <end position="262"/>
    </location>
</feature>
<keyword evidence="3" id="KW-0645">Protease</keyword>
<proteinExistence type="inferred from homology"/>
<evidence type="ECO:0000313" key="6">
    <source>
        <dbReference type="EMBL" id="MBB3018589.1"/>
    </source>
</evidence>
<sequence>MRALYLLALAAFTFVASPAWAILQGAASRDPNGLRRSVVSIENSLGELCSGVIVGADLVLTAAHCVIDRAAYRVTALNRAFRPQRFNVAALAIHPTFVRGTTPRTQPGIDLAIVKLDRPLGPDFLPLDPTEAGRIDVGDGVTIAGFGVLSERARGTARTLRQTNLVSLGPIEVANRVLIVADRNRLAETTGAGACRGDSGGPILAATSSGYQLYGITSWSSGALRSPRPTACGGLTAVTPVVEHLRWIVNNMQSLNGAWAGN</sequence>
<dbReference type="InterPro" id="IPR050430">
    <property type="entry name" value="Peptidase_S1"/>
</dbReference>
<dbReference type="PRINTS" id="PR00722">
    <property type="entry name" value="CHYMOTRYPSIN"/>
</dbReference>
<dbReference type="GO" id="GO:0004252">
    <property type="term" value="F:serine-type endopeptidase activity"/>
    <property type="evidence" value="ECO:0007669"/>
    <property type="project" value="InterPro"/>
</dbReference>
<protein>
    <recommendedName>
        <fullName evidence="5">Peptidase S1 domain-containing protein</fullName>
    </recommendedName>
</protein>
<dbReference type="PANTHER" id="PTHR24276:SF98">
    <property type="entry name" value="FI18310P1-RELATED"/>
    <property type="match status" value="1"/>
</dbReference>